<sequence>MGNSREQNLLKFQVGIENGSQIQKEWIFEIRVGEKTHKHIGNESVGHNSLVSKKAEA</sequence>
<dbReference type="AlphaFoldDB" id="A0A834X4I8"/>
<protein>
    <submittedName>
        <fullName evidence="1">Uncharacterized protein</fullName>
    </submittedName>
</protein>
<name>A0A834X4I8_9FABA</name>
<evidence type="ECO:0000313" key="2">
    <source>
        <dbReference type="Proteomes" id="UP000634136"/>
    </source>
</evidence>
<reference evidence="1" key="1">
    <citation type="submission" date="2020-09" db="EMBL/GenBank/DDBJ databases">
        <title>Genome-Enabled Discovery of Anthraquinone Biosynthesis in Senna tora.</title>
        <authorList>
            <person name="Kang S.-H."/>
            <person name="Pandey R.P."/>
            <person name="Lee C.-M."/>
            <person name="Sim J.-S."/>
            <person name="Jeong J.-T."/>
            <person name="Choi B.-S."/>
            <person name="Jung M."/>
            <person name="Ginzburg D."/>
            <person name="Zhao K."/>
            <person name="Won S.Y."/>
            <person name="Oh T.-J."/>
            <person name="Yu Y."/>
            <person name="Kim N.-H."/>
            <person name="Lee O.R."/>
            <person name="Lee T.-H."/>
            <person name="Bashyal P."/>
            <person name="Kim T.-S."/>
            <person name="Lee W.-H."/>
            <person name="Kawkins C."/>
            <person name="Kim C.-K."/>
            <person name="Kim J.S."/>
            <person name="Ahn B.O."/>
            <person name="Rhee S.Y."/>
            <person name="Sohng J.K."/>
        </authorList>
    </citation>
    <scope>NUCLEOTIDE SEQUENCE</scope>
    <source>
        <tissue evidence="1">Leaf</tissue>
    </source>
</reference>
<dbReference type="Proteomes" id="UP000634136">
    <property type="component" value="Unassembled WGS sequence"/>
</dbReference>
<dbReference type="EMBL" id="JAAIUW010000003">
    <property type="protein sequence ID" value="KAF7837849.1"/>
    <property type="molecule type" value="Genomic_DNA"/>
</dbReference>
<gene>
    <name evidence="1" type="ORF">G2W53_006331</name>
</gene>
<organism evidence="1 2">
    <name type="scientific">Senna tora</name>
    <dbReference type="NCBI Taxonomy" id="362788"/>
    <lineage>
        <taxon>Eukaryota</taxon>
        <taxon>Viridiplantae</taxon>
        <taxon>Streptophyta</taxon>
        <taxon>Embryophyta</taxon>
        <taxon>Tracheophyta</taxon>
        <taxon>Spermatophyta</taxon>
        <taxon>Magnoliopsida</taxon>
        <taxon>eudicotyledons</taxon>
        <taxon>Gunneridae</taxon>
        <taxon>Pentapetalae</taxon>
        <taxon>rosids</taxon>
        <taxon>fabids</taxon>
        <taxon>Fabales</taxon>
        <taxon>Fabaceae</taxon>
        <taxon>Caesalpinioideae</taxon>
        <taxon>Cassia clade</taxon>
        <taxon>Senna</taxon>
    </lineage>
</organism>
<accession>A0A834X4I8</accession>
<proteinExistence type="predicted"/>
<comment type="caution">
    <text evidence="1">The sequence shown here is derived from an EMBL/GenBank/DDBJ whole genome shotgun (WGS) entry which is preliminary data.</text>
</comment>
<keyword evidence="2" id="KW-1185">Reference proteome</keyword>
<evidence type="ECO:0000313" key="1">
    <source>
        <dbReference type="EMBL" id="KAF7837849.1"/>
    </source>
</evidence>